<sequence>MKSDRKILVVDDQTGVRSLLRIILQDAGYEVIAVGNGLDALRKVEELNPPLVLMDVRMPGLDGFQAMERMLKINHDIKVVLMTAYSDEALIQRALEQGAIDYLTKPFDVYELRKRIDTLWETVIEESRWNKSPEREGNLRVCNS</sequence>
<dbReference type="EMBL" id="WNKU01000007">
    <property type="protein sequence ID" value="MTV48941.1"/>
    <property type="molecule type" value="Genomic_DNA"/>
</dbReference>
<feature type="domain" description="Response regulatory" evidence="5">
    <location>
        <begin position="6"/>
        <end position="120"/>
    </location>
</feature>
<dbReference type="AlphaFoldDB" id="A0A6I3SJ61"/>
<dbReference type="InterPro" id="IPR011006">
    <property type="entry name" value="CheY-like_superfamily"/>
</dbReference>
<proteinExistence type="predicted"/>
<dbReference type="CDD" id="cd00156">
    <property type="entry name" value="REC"/>
    <property type="match status" value="1"/>
</dbReference>
<feature type="modified residue" description="4-aspartylphosphate" evidence="4">
    <location>
        <position position="55"/>
    </location>
</feature>
<evidence type="ECO:0000256" key="3">
    <source>
        <dbReference type="ARBA" id="ARBA00024867"/>
    </source>
</evidence>
<dbReference type="RefSeq" id="WP_155476040.1">
    <property type="nucleotide sequence ID" value="NZ_WNKU01000007.1"/>
</dbReference>
<evidence type="ECO:0000313" key="7">
    <source>
        <dbReference type="Proteomes" id="UP000430670"/>
    </source>
</evidence>
<evidence type="ECO:0000256" key="4">
    <source>
        <dbReference type="PROSITE-ProRule" id="PRU00169"/>
    </source>
</evidence>
<dbReference type="PROSITE" id="PS50110">
    <property type="entry name" value="RESPONSE_REGULATORY"/>
    <property type="match status" value="1"/>
</dbReference>
<dbReference type="SUPFAM" id="SSF52172">
    <property type="entry name" value="CheY-like"/>
    <property type="match status" value="1"/>
</dbReference>
<dbReference type="Proteomes" id="UP000430670">
    <property type="component" value="Unassembled WGS sequence"/>
</dbReference>
<dbReference type="GO" id="GO:0000160">
    <property type="term" value="P:phosphorelay signal transduction system"/>
    <property type="evidence" value="ECO:0007669"/>
    <property type="project" value="InterPro"/>
</dbReference>
<dbReference type="InterPro" id="IPR050595">
    <property type="entry name" value="Bact_response_regulator"/>
</dbReference>
<reference evidence="6 7" key="1">
    <citation type="submission" date="2019-11" db="EMBL/GenBank/DDBJ databases">
        <title>Whole-genome sequence of a the green, strictly anaerobic photosynthetic bacterium Heliobacillus mobilis DSM 6151.</title>
        <authorList>
            <person name="Kyndt J.A."/>
            <person name="Meyer T.E."/>
        </authorList>
    </citation>
    <scope>NUCLEOTIDE SEQUENCE [LARGE SCALE GENOMIC DNA]</scope>
    <source>
        <strain evidence="6 7">DSM 6151</strain>
    </source>
</reference>
<dbReference type="Gene3D" id="3.40.50.2300">
    <property type="match status" value="1"/>
</dbReference>
<organism evidence="6 7">
    <name type="scientific">Heliobacterium mobile</name>
    <name type="common">Heliobacillus mobilis</name>
    <dbReference type="NCBI Taxonomy" id="28064"/>
    <lineage>
        <taxon>Bacteria</taxon>
        <taxon>Bacillati</taxon>
        <taxon>Bacillota</taxon>
        <taxon>Clostridia</taxon>
        <taxon>Eubacteriales</taxon>
        <taxon>Heliobacteriaceae</taxon>
        <taxon>Heliobacterium</taxon>
    </lineage>
</organism>
<dbReference type="SMART" id="SM00448">
    <property type="entry name" value="REC"/>
    <property type="match status" value="1"/>
</dbReference>
<dbReference type="PANTHER" id="PTHR44591">
    <property type="entry name" value="STRESS RESPONSE REGULATOR PROTEIN 1"/>
    <property type="match status" value="1"/>
</dbReference>
<evidence type="ECO:0000313" key="6">
    <source>
        <dbReference type="EMBL" id="MTV48941.1"/>
    </source>
</evidence>
<keyword evidence="7" id="KW-1185">Reference proteome</keyword>
<accession>A0A6I3SJ61</accession>
<protein>
    <recommendedName>
        <fullName evidence="1">Stage 0 sporulation protein A homolog</fullName>
    </recommendedName>
</protein>
<dbReference type="Pfam" id="PF00072">
    <property type="entry name" value="Response_reg"/>
    <property type="match status" value="1"/>
</dbReference>
<comment type="caution">
    <text evidence="6">The sequence shown here is derived from an EMBL/GenBank/DDBJ whole genome shotgun (WGS) entry which is preliminary data.</text>
</comment>
<evidence type="ECO:0000256" key="1">
    <source>
        <dbReference type="ARBA" id="ARBA00018672"/>
    </source>
</evidence>
<dbReference type="InterPro" id="IPR001789">
    <property type="entry name" value="Sig_transdc_resp-reg_receiver"/>
</dbReference>
<dbReference type="OrthoDB" id="9808843at2"/>
<comment type="function">
    <text evidence="3">May play the central regulatory role in sporulation. It may be an element of the effector pathway responsible for the activation of sporulation genes in response to nutritional stress. Spo0A may act in concert with spo0H (a sigma factor) to control the expression of some genes that are critical to the sporulation process.</text>
</comment>
<keyword evidence="2 4" id="KW-0597">Phosphoprotein</keyword>
<gene>
    <name evidence="6" type="ORF">GJ688_08085</name>
</gene>
<evidence type="ECO:0000256" key="2">
    <source>
        <dbReference type="ARBA" id="ARBA00022553"/>
    </source>
</evidence>
<name>A0A6I3SJ61_HELMO</name>
<dbReference type="PANTHER" id="PTHR44591:SF3">
    <property type="entry name" value="RESPONSE REGULATORY DOMAIN-CONTAINING PROTEIN"/>
    <property type="match status" value="1"/>
</dbReference>
<evidence type="ECO:0000259" key="5">
    <source>
        <dbReference type="PROSITE" id="PS50110"/>
    </source>
</evidence>